<evidence type="ECO:0000313" key="5">
    <source>
        <dbReference type="Proteomes" id="UP000295134"/>
    </source>
</evidence>
<dbReference type="InterPro" id="IPR010352">
    <property type="entry name" value="DUF945"/>
</dbReference>
<dbReference type="Proteomes" id="UP001177592">
    <property type="component" value="Chromosome"/>
</dbReference>
<evidence type="ECO:0000256" key="1">
    <source>
        <dbReference type="SAM" id="Phobius"/>
    </source>
</evidence>
<proteinExistence type="predicted"/>
<dbReference type="Proteomes" id="UP000295134">
    <property type="component" value="Chromosome"/>
</dbReference>
<name>D2TZG0_9GAMM</name>
<dbReference type="AlphaFoldDB" id="D2TZG0"/>
<accession>D2TZG0</accession>
<dbReference type="KEGG" id="ans:ArsFIN_19520"/>
<protein>
    <submittedName>
        <fullName evidence="4">YdgA family protein</fullName>
    </submittedName>
</protein>
<keyword evidence="1" id="KW-0472">Membrane</keyword>
<evidence type="ECO:0000313" key="6">
    <source>
        <dbReference type="Proteomes" id="UP001177592"/>
    </source>
</evidence>
<reference evidence="3 5" key="2">
    <citation type="submission" date="2019-03" db="EMBL/GenBank/DDBJ databases">
        <title>Long-read sequencing reveals hyperdense prophage content in a complex bacterial symbiont genome.</title>
        <authorList>
            <person name="Frost C.L."/>
            <person name="Siozios S."/>
            <person name="Nadal-Jimenez P."/>
            <person name="Brockhurst M.A."/>
            <person name="King K.C."/>
            <person name="Darby A.C."/>
            <person name="Hurst G.D.D."/>
        </authorList>
    </citation>
    <scope>NUCLEOTIDE SEQUENCE [LARGE SCALE GENOMIC DNA]</scope>
    <source>
        <strain evidence="3 5">FIN</strain>
    </source>
</reference>
<evidence type="ECO:0000313" key="3">
    <source>
        <dbReference type="EMBL" id="QBY43385.1"/>
    </source>
</evidence>
<gene>
    <name evidence="2" type="ORF">ARN_15710</name>
    <name evidence="3" type="ORF">ArsFIN_19520</name>
    <name evidence="4" type="ORF">QE258_09095</name>
</gene>
<keyword evidence="1" id="KW-1133">Transmembrane helix</keyword>
<reference evidence="2" key="1">
    <citation type="journal article" date="2010" name="Insect Mol. Biol.">
        <title>The draft genome sequence of Arsenophonus nasoniae, son-killer bacterium of Nasonia vitripennis, reveals genes associated with virulence and symbiosis.</title>
        <authorList>
            <person name="Wilkes T."/>
            <person name="Darby A.C."/>
            <person name="Choi J."/>
            <person name="Colborne J.K."/>
            <person name="Werren J.H."/>
            <person name="Hurst G.D.D."/>
        </authorList>
    </citation>
    <scope>NUCLEOTIDE SEQUENCE</scope>
</reference>
<dbReference type="EMBL" id="CP123523">
    <property type="protein sequence ID" value="WGM07376.1"/>
    <property type="molecule type" value="Genomic_DNA"/>
</dbReference>
<organism evidence="2">
    <name type="scientific">Arsenophonus nasoniae</name>
    <name type="common">son-killer infecting Nasonia vitripennis</name>
    <dbReference type="NCBI Taxonomy" id="638"/>
    <lineage>
        <taxon>Bacteria</taxon>
        <taxon>Pseudomonadati</taxon>
        <taxon>Pseudomonadota</taxon>
        <taxon>Gammaproteobacteria</taxon>
        <taxon>Enterobacterales</taxon>
        <taxon>Morganellaceae</taxon>
        <taxon>Arsenophonus</taxon>
    </lineage>
</organism>
<dbReference type="EMBL" id="FN545191">
    <property type="protein sequence ID" value="CBA73021.1"/>
    <property type="molecule type" value="Genomic_DNA"/>
</dbReference>
<dbReference type="RefSeq" id="WP_026822011.1">
    <property type="nucleotide sequence ID" value="NZ_CP038613.1"/>
</dbReference>
<evidence type="ECO:0000313" key="2">
    <source>
        <dbReference type="EMBL" id="CBA73021.1"/>
    </source>
</evidence>
<reference evidence="4" key="3">
    <citation type="submission" date="2023-04" db="EMBL/GenBank/DDBJ databases">
        <title>Genome dynamics across the evolutionary transition to endosymbiosis.</title>
        <authorList>
            <person name="Siozios S."/>
            <person name="Nadal-Jimenez P."/>
            <person name="Azagi T."/>
            <person name="Sprong H."/>
            <person name="Frost C.L."/>
            <person name="Parratt S.R."/>
            <person name="Taylor G."/>
            <person name="Brettell L."/>
            <person name="Lew K.C."/>
            <person name="Croft L."/>
            <person name="King K.C."/>
            <person name="Brockhurst M.A."/>
            <person name="Hypsa V."/>
            <person name="Novakova E."/>
            <person name="Darby A.C."/>
            <person name="Hurst G.D.D."/>
        </authorList>
    </citation>
    <scope>NUCLEOTIDE SEQUENCE</scope>
    <source>
        <strain evidence="4">ANv_CAN</strain>
    </source>
</reference>
<sequence>MKKSLVAVSVIVIVAIIWTIGSWYTGKKIEGEFNAFIERTNTTLKNNAPEANIDVKTENYQRGFFTSNADIIINIKENEEGKNTIVKFATKIFHGPFPISKIVKLNLLPRLASATIELVKNETTEELFKYTQEQAFITGNVDVGFNEGLDANLHLSPLDGNSYGKNITFSGGTINYVGNTDLKDIKVSVVSDNFVIGNKEKTENMILKGLNIQSDLSLTPFNFYSGKQTLNISDINFNSDDIKFSFKNFAINLDSVLKGDNIDGKISYRINDFIAKEQNLGSGELTLLIERMDAKAFGNFLKNYNDEIAHNLANGNPLYNADTIFAQLLIDNLPSLLKNSPRIVIEPFYWKNSAGESNIKIDIDIDMKPWTLNQLSVYSQNNQYDQVIKALFNHFNINVDLSKPMLIEMLSQIEVLNSDDKVVTPEQKTLFNQKATAQISEFESSAKQNVFTSPTEYFLSDEKKAKLNENRPFLPWMLVTKDNITMDIDYVGDELEMNKQKFKLDQFLINIGLMDNPTSLPPTIPKTAPQSN</sequence>
<evidence type="ECO:0000313" key="4">
    <source>
        <dbReference type="EMBL" id="WGM07376.1"/>
    </source>
</evidence>
<dbReference type="Pfam" id="PF06097">
    <property type="entry name" value="DUF945"/>
    <property type="match status" value="1"/>
</dbReference>
<dbReference type="GeneID" id="96877059"/>
<keyword evidence="6" id="KW-1185">Reference proteome</keyword>
<keyword evidence="1" id="KW-0812">Transmembrane</keyword>
<feature type="transmembrane region" description="Helical" evidence="1">
    <location>
        <begin position="5"/>
        <end position="24"/>
    </location>
</feature>
<dbReference type="EMBL" id="CP038613">
    <property type="protein sequence ID" value="QBY43385.1"/>
    <property type="molecule type" value="Genomic_DNA"/>
</dbReference>